<proteinExistence type="predicted"/>
<name>A0ABY0P7F7_9HYPH</name>
<organism evidence="2 3">
    <name type="scientific">Bosea robiniae</name>
    <dbReference type="NCBI Taxonomy" id="1036780"/>
    <lineage>
        <taxon>Bacteria</taxon>
        <taxon>Pseudomonadati</taxon>
        <taxon>Pseudomonadota</taxon>
        <taxon>Alphaproteobacteria</taxon>
        <taxon>Hyphomicrobiales</taxon>
        <taxon>Boseaceae</taxon>
        <taxon>Bosea</taxon>
    </lineage>
</organism>
<keyword evidence="3" id="KW-1185">Reference proteome</keyword>
<dbReference type="EMBL" id="FNBZ01000009">
    <property type="protein sequence ID" value="SDH58788.1"/>
    <property type="molecule type" value="Genomic_DNA"/>
</dbReference>
<evidence type="ECO:0000313" key="2">
    <source>
        <dbReference type="EMBL" id="SDH58788.1"/>
    </source>
</evidence>
<dbReference type="RefSeq" id="WP_280140839.1">
    <property type="nucleotide sequence ID" value="NZ_FNBZ01000009.1"/>
</dbReference>
<comment type="caution">
    <text evidence="2">The sequence shown here is derived from an EMBL/GenBank/DDBJ whole genome shotgun (WGS) entry which is preliminary data.</text>
</comment>
<gene>
    <name evidence="2" type="ORF">SAMN05421844_109211</name>
</gene>
<dbReference type="Proteomes" id="UP000199468">
    <property type="component" value="Unassembled WGS sequence"/>
</dbReference>
<sequence length="43" mass="4467">MSTAKFITAALTLCSAVRAFACLSRILRIAGHQDGTPTVSCAI</sequence>
<reference evidence="2 3" key="1">
    <citation type="submission" date="2016-10" db="EMBL/GenBank/DDBJ databases">
        <authorList>
            <person name="Varghese N."/>
            <person name="Submissions S."/>
        </authorList>
    </citation>
    <scope>NUCLEOTIDE SEQUENCE [LARGE SCALE GENOMIC DNA]</scope>
    <source>
        <strain evidence="2 3">DSM 26672</strain>
    </source>
</reference>
<keyword evidence="1" id="KW-0732">Signal</keyword>
<evidence type="ECO:0000313" key="3">
    <source>
        <dbReference type="Proteomes" id="UP000199468"/>
    </source>
</evidence>
<evidence type="ECO:0000256" key="1">
    <source>
        <dbReference type="SAM" id="SignalP"/>
    </source>
</evidence>
<feature type="chain" id="PRO_5046327925" evidence="1">
    <location>
        <begin position="22"/>
        <end position="43"/>
    </location>
</feature>
<accession>A0ABY0P7F7</accession>
<protein>
    <submittedName>
        <fullName evidence="2">Uncharacterized protein</fullName>
    </submittedName>
</protein>
<feature type="signal peptide" evidence="1">
    <location>
        <begin position="1"/>
        <end position="21"/>
    </location>
</feature>